<dbReference type="EMBL" id="JAHRHY010000010">
    <property type="protein sequence ID" value="KAG9066332.1"/>
    <property type="molecule type" value="Genomic_DNA"/>
</dbReference>
<organism evidence="2 3">
    <name type="scientific">Linnemannia hyalina</name>
    <dbReference type="NCBI Taxonomy" id="64524"/>
    <lineage>
        <taxon>Eukaryota</taxon>
        <taxon>Fungi</taxon>
        <taxon>Fungi incertae sedis</taxon>
        <taxon>Mucoromycota</taxon>
        <taxon>Mortierellomycotina</taxon>
        <taxon>Mortierellomycetes</taxon>
        <taxon>Mortierellales</taxon>
        <taxon>Mortierellaceae</taxon>
        <taxon>Linnemannia</taxon>
    </lineage>
</organism>
<name>A0A9P7XSJ5_9FUNG</name>
<dbReference type="OrthoDB" id="10384819at2759"/>
<feature type="region of interest" description="Disordered" evidence="1">
    <location>
        <begin position="247"/>
        <end position="281"/>
    </location>
</feature>
<evidence type="ECO:0000313" key="2">
    <source>
        <dbReference type="EMBL" id="KAG9066332.1"/>
    </source>
</evidence>
<dbReference type="Proteomes" id="UP000707451">
    <property type="component" value="Unassembled WGS sequence"/>
</dbReference>
<protein>
    <submittedName>
        <fullName evidence="2">Uncharacterized protein</fullName>
    </submittedName>
</protein>
<feature type="region of interest" description="Disordered" evidence="1">
    <location>
        <begin position="143"/>
        <end position="235"/>
    </location>
</feature>
<proteinExistence type="predicted"/>
<reference evidence="2" key="1">
    <citation type="submission" date="2021-06" db="EMBL/GenBank/DDBJ databases">
        <title>Genome Sequence of Mortierella hyaline Strain SCG-10, a Cold-Adapted, Nitrate-Reducing Fungus Isolated from Soil in Minnesota, USA.</title>
        <authorList>
            <person name="Aldossari N."/>
        </authorList>
    </citation>
    <scope>NUCLEOTIDE SEQUENCE</scope>
    <source>
        <strain evidence="2">SCG-10</strain>
    </source>
</reference>
<sequence length="281" mass="31000">MDHHSYRQQLSEEPDRFETGLHYEDEEENSLHCRQIRVLNRIALLFGDSYNDYNDDNLGSNDDRSTPTWQQGDDDDTFSNENIPTRHLARSSSSSVDRYRQHCDATNNNSISEDKDESDLHVDLQVRGSFVIALPPSLLSPIAATLPSPPPNVAAVKRGPGRPRGITKKQLPSPHPPDVIDTAKRGPGRPKKGSLSSRSRPRPPSSHPPDTDTVMAKRGPGRPKGSLSFKNRSASISSIITPTVTTRARARAQSVRRVRLRVTDPSLASASSSSNVKATRD</sequence>
<dbReference type="AlphaFoldDB" id="A0A9P7XSJ5"/>
<gene>
    <name evidence="2" type="ORF">KI688_001555</name>
</gene>
<feature type="compositionally biased region" description="Basic residues" evidence="1">
    <location>
        <begin position="248"/>
        <end position="260"/>
    </location>
</feature>
<feature type="region of interest" description="Disordered" evidence="1">
    <location>
        <begin position="56"/>
        <end position="100"/>
    </location>
</feature>
<accession>A0A9P7XSJ5</accession>
<evidence type="ECO:0000313" key="3">
    <source>
        <dbReference type="Proteomes" id="UP000707451"/>
    </source>
</evidence>
<keyword evidence="3" id="KW-1185">Reference proteome</keyword>
<evidence type="ECO:0000256" key="1">
    <source>
        <dbReference type="SAM" id="MobiDB-lite"/>
    </source>
</evidence>
<comment type="caution">
    <text evidence="2">The sequence shown here is derived from an EMBL/GenBank/DDBJ whole genome shotgun (WGS) entry which is preliminary data.</text>
</comment>